<protein>
    <submittedName>
        <fullName evidence="6">LysR family transcriptional regulator</fullName>
    </submittedName>
</protein>
<dbReference type="EMBL" id="JBHRVV010000001">
    <property type="protein sequence ID" value="MFC3458101.1"/>
    <property type="molecule type" value="Genomic_DNA"/>
</dbReference>
<comment type="similarity">
    <text evidence="1">Belongs to the LysR transcriptional regulatory family.</text>
</comment>
<evidence type="ECO:0000256" key="4">
    <source>
        <dbReference type="ARBA" id="ARBA00023163"/>
    </source>
</evidence>
<dbReference type="RefSeq" id="WP_379734518.1">
    <property type="nucleotide sequence ID" value="NZ_JBHRVV010000001.1"/>
</dbReference>
<proteinExistence type="inferred from homology"/>
<dbReference type="PRINTS" id="PR00039">
    <property type="entry name" value="HTHLYSR"/>
</dbReference>
<keyword evidence="3" id="KW-0238">DNA-binding</keyword>
<organism evidence="6 7">
    <name type="scientific">Massilia haematophila</name>
    <dbReference type="NCBI Taxonomy" id="457923"/>
    <lineage>
        <taxon>Bacteria</taxon>
        <taxon>Pseudomonadati</taxon>
        <taxon>Pseudomonadota</taxon>
        <taxon>Betaproteobacteria</taxon>
        <taxon>Burkholderiales</taxon>
        <taxon>Oxalobacteraceae</taxon>
        <taxon>Telluria group</taxon>
        <taxon>Massilia</taxon>
    </lineage>
</organism>
<reference evidence="7" key="1">
    <citation type="journal article" date="2019" name="Int. J. Syst. Evol. Microbiol.">
        <title>The Global Catalogue of Microorganisms (GCM) 10K type strain sequencing project: providing services to taxonomists for standard genome sequencing and annotation.</title>
        <authorList>
            <consortium name="The Broad Institute Genomics Platform"/>
            <consortium name="The Broad Institute Genome Sequencing Center for Infectious Disease"/>
            <person name="Wu L."/>
            <person name="Ma J."/>
        </authorList>
    </citation>
    <scope>NUCLEOTIDE SEQUENCE [LARGE SCALE GENOMIC DNA]</scope>
    <source>
        <strain evidence="7">CCM 7480</strain>
    </source>
</reference>
<dbReference type="Proteomes" id="UP001595665">
    <property type="component" value="Unassembled WGS sequence"/>
</dbReference>
<keyword evidence="7" id="KW-1185">Reference proteome</keyword>
<dbReference type="InterPro" id="IPR000847">
    <property type="entry name" value="LysR_HTH_N"/>
</dbReference>
<evidence type="ECO:0000256" key="1">
    <source>
        <dbReference type="ARBA" id="ARBA00009437"/>
    </source>
</evidence>
<dbReference type="PANTHER" id="PTHR30126:SF98">
    <property type="entry name" value="HTH-TYPE TRANSCRIPTIONAL ACTIVATOR BAUR"/>
    <property type="match status" value="1"/>
</dbReference>
<keyword evidence="4" id="KW-0804">Transcription</keyword>
<dbReference type="InterPro" id="IPR036390">
    <property type="entry name" value="WH_DNA-bd_sf"/>
</dbReference>
<dbReference type="Pfam" id="PF00126">
    <property type="entry name" value="HTH_1"/>
    <property type="match status" value="1"/>
</dbReference>
<dbReference type="PROSITE" id="PS50931">
    <property type="entry name" value="HTH_LYSR"/>
    <property type="match status" value="1"/>
</dbReference>
<evidence type="ECO:0000256" key="3">
    <source>
        <dbReference type="ARBA" id="ARBA00023125"/>
    </source>
</evidence>
<feature type="domain" description="HTH lysR-type" evidence="5">
    <location>
        <begin position="1"/>
        <end position="58"/>
    </location>
</feature>
<dbReference type="PANTHER" id="PTHR30126">
    <property type="entry name" value="HTH-TYPE TRANSCRIPTIONAL REGULATOR"/>
    <property type="match status" value="1"/>
</dbReference>
<evidence type="ECO:0000256" key="2">
    <source>
        <dbReference type="ARBA" id="ARBA00023015"/>
    </source>
</evidence>
<accession>A0ABV7PKQ4</accession>
<dbReference type="InterPro" id="IPR036388">
    <property type="entry name" value="WH-like_DNA-bd_sf"/>
</dbReference>
<gene>
    <name evidence="6" type="ORF">ACFOPH_07535</name>
</gene>
<dbReference type="InterPro" id="IPR005119">
    <property type="entry name" value="LysR_subst-bd"/>
</dbReference>
<sequence>MNIKQLEHFLAVAETRSFSRAAERLFITQSALSRSIQALEEDLGALLFDRIGKRIEPTPLGLQVAERAAALVRDAGELRRSVEIFQGGAGGAMRIGLGPGPAAMLTTELLCHMAEHHPRVRVAITRGPTDLQLLQLRAHQLDALVADARNIVPAPDLVAEPIGESRTCFACAAGHPLARLETVSLDQILAYPVASAPLSDEIARLLVALYGPAAIPERMVTLGCEDVASLVAAVARSQAVFLGLSAAAREGIAAGRLVELPVRPVLAASARFAYVTLAGRTEAPVMAVFRRFAAERLRD</sequence>
<evidence type="ECO:0000313" key="7">
    <source>
        <dbReference type="Proteomes" id="UP001595665"/>
    </source>
</evidence>
<dbReference type="SUPFAM" id="SSF53850">
    <property type="entry name" value="Periplasmic binding protein-like II"/>
    <property type="match status" value="1"/>
</dbReference>
<keyword evidence="2" id="KW-0805">Transcription regulation</keyword>
<dbReference type="Gene3D" id="1.10.10.10">
    <property type="entry name" value="Winged helix-like DNA-binding domain superfamily/Winged helix DNA-binding domain"/>
    <property type="match status" value="1"/>
</dbReference>
<evidence type="ECO:0000313" key="6">
    <source>
        <dbReference type="EMBL" id="MFC3458101.1"/>
    </source>
</evidence>
<dbReference type="SUPFAM" id="SSF46785">
    <property type="entry name" value="Winged helix' DNA-binding domain"/>
    <property type="match status" value="1"/>
</dbReference>
<dbReference type="Gene3D" id="3.40.190.10">
    <property type="entry name" value="Periplasmic binding protein-like II"/>
    <property type="match status" value="2"/>
</dbReference>
<comment type="caution">
    <text evidence="6">The sequence shown here is derived from an EMBL/GenBank/DDBJ whole genome shotgun (WGS) entry which is preliminary data.</text>
</comment>
<evidence type="ECO:0000259" key="5">
    <source>
        <dbReference type="PROSITE" id="PS50931"/>
    </source>
</evidence>
<dbReference type="Pfam" id="PF03466">
    <property type="entry name" value="LysR_substrate"/>
    <property type="match status" value="1"/>
</dbReference>
<name>A0ABV7PKQ4_9BURK</name>